<dbReference type="AlphaFoldDB" id="A0A6G7YM39"/>
<dbReference type="Pfam" id="PF03972">
    <property type="entry name" value="MmgE_PrpD_N"/>
    <property type="match status" value="1"/>
</dbReference>
<feature type="domain" description="MmgE/PrpD N-terminal" evidence="2">
    <location>
        <begin position="8"/>
        <end position="249"/>
    </location>
</feature>
<dbReference type="PANTHER" id="PTHR16943:SF8">
    <property type="entry name" value="2-METHYLCITRATE DEHYDRATASE"/>
    <property type="match status" value="1"/>
</dbReference>
<dbReference type="RefSeq" id="WP_166410210.1">
    <property type="nucleotide sequence ID" value="NZ_CP049869.1"/>
</dbReference>
<dbReference type="EMBL" id="CP049869">
    <property type="protein sequence ID" value="QIK77815.1"/>
    <property type="molecule type" value="Genomic_DNA"/>
</dbReference>
<dbReference type="InterPro" id="IPR042188">
    <property type="entry name" value="MmgE/PrpD_sf_2"/>
</dbReference>
<dbReference type="KEGG" id="spii:G7077_01680"/>
<dbReference type="PANTHER" id="PTHR16943">
    <property type="entry name" value="2-METHYLCITRATE DEHYDRATASE-RELATED"/>
    <property type="match status" value="1"/>
</dbReference>
<dbReference type="Proteomes" id="UP000503222">
    <property type="component" value="Chromosome"/>
</dbReference>
<name>A0A6G7YM39_9SPHN</name>
<dbReference type="Gene3D" id="3.30.1330.120">
    <property type="entry name" value="2-methylcitrate dehydratase PrpD"/>
    <property type="match status" value="1"/>
</dbReference>
<keyword evidence="5" id="KW-1185">Reference proteome</keyword>
<comment type="similarity">
    <text evidence="1">Belongs to the PrpD family.</text>
</comment>
<evidence type="ECO:0000256" key="1">
    <source>
        <dbReference type="ARBA" id="ARBA00006174"/>
    </source>
</evidence>
<gene>
    <name evidence="4" type="ORF">G7077_01680</name>
</gene>
<reference evidence="4 5" key="1">
    <citation type="submission" date="2020-03" db="EMBL/GenBank/DDBJ databases">
        <title>Sphingomonas sp. nov., isolated from fish.</title>
        <authorList>
            <person name="Hyun D.-W."/>
            <person name="Bae J.-W."/>
        </authorList>
    </citation>
    <scope>NUCLEOTIDE SEQUENCE [LARGE SCALE GENOMIC DNA]</scope>
    <source>
        <strain evidence="4 5">HDW15B</strain>
    </source>
</reference>
<dbReference type="Pfam" id="PF19305">
    <property type="entry name" value="MmgE_PrpD_C"/>
    <property type="match status" value="1"/>
</dbReference>
<dbReference type="Gene3D" id="1.10.4100.10">
    <property type="entry name" value="2-methylcitrate dehydratase PrpD"/>
    <property type="match status" value="1"/>
</dbReference>
<organism evidence="4 5">
    <name type="scientific">Sphingomonas piscis</name>
    <dbReference type="NCBI Taxonomy" id="2714943"/>
    <lineage>
        <taxon>Bacteria</taxon>
        <taxon>Pseudomonadati</taxon>
        <taxon>Pseudomonadota</taxon>
        <taxon>Alphaproteobacteria</taxon>
        <taxon>Sphingomonadales</taxon>
        <taxon>Sphingomonadaceae</taxon>
        <taxon>Sphingomonas</taxon>
    </lineage>
</organism>
<dbReference type="InterPro" id="IPR042183">
    <property type="entry name" value="MmgE/PrpD_sf_1"/>
</dbReference>
<dbReference type="InterPro" id="IPR005656">
    <property type="entry name" value="MmgE_PrpD"/>
</dbReference>
<dbReference type="InterPro" id="IPR036148">
    <property type="entry name" value="MmgE/PrpD_sf"/>
</dbReference>
<dbReference type="InterPro" id="IPR045337">
    <property type="entry name" value="MmgE_PrpD_C"/>
</dbReference>
<dbReference type="InterPro" id="IPR045336">
    <property type="entry name" value="MmgE_PrpD_N"/>
</dbReference>
<protein>
    <submittedName>
        <fullName evidence="4">MmgE/PrpD family protein</fullName>
    </submittedName>
</protein>
<evidence type="ECO:0000259" key="2">
    <source>
        <dbReference type="Pfam" id="PF03972"/>
    </source>
</evidence>
<sequence length="460" mass="49001">MAEGLTKALATHLADLRFEDLPPATVLAAKRVILDGLGVILAASGESADVAPFIATAAGQHAEPGASILGCGLRTAPGAAAFANGAMSHALDFEDAFDLAPVHPNASLLPALFASVQAYGPISGREAIVAVAAGCDLACRVGLSLRRPMEDGGWYPPPILAAFGATAAAARCRQLTPGQIADAFSLLLCQVSCPGEIKHSPDTVIRAVREAFPAQAAITSVELAARGVRGFDAPLEGKAGFFRLYVGGDYDPAALLNDLGRHFWIDRLSYKLWPACRGTHAYIEAAQKVRADHRIRWQDIAGIDLDVGEVQQMLAFPEDRKRAPATAIDAKFSLPFTVATAIVADDVTLDSFRVEQLENPDVLALAQRVRSHSRPDWDRRFATAGALRVHLHNGESFSAEILDPLGSPDRPLSDNQLRAKFINCAARALRPLACTQLHSIADRIMSLEAESDMGSLLDLL</sequence>
<feature type="domain" description="MmgE/PrpD C-terminal" evidence="3">
    <location>
        <begin position="273"/>
        <end position="430"/>
    </location>
</feature>
<evidence type="ECO:0000313" key="4">
    <source>
        <dbReference type="EMBL" id="QIK77815.1"/>
    </source>
</evidence>
<evidence type="ECO:0000259" key="3">
    <source>
        <dbReference type="Pfam" id="PF19305"/>
    </source>
</evidence>
<proteinExistence type="inferred from homology"/>
<accession>A0A6G7YM39</accession>
<evidence type="ECO:0000313" key="5">
    <source>
        <dbReference type="Proteomes" id="UP000503222"/>
    </source>
</evidence>
<dbReference type="SUPFAM" id="SSF103378">
    <property type="entry name" value="2-methylcitrate dehydratase PrpD"/>
    <property type="match status" value="1"/>
</dbReference>
<dbReference type="GO" id="GO:0016829">
    <property type="term" value="F:lyase activity"/>
    <property type="evidence" value="ECO:0007669"/>
    <property type="project" value="InterPro"/>
</dbReference>